<feature type="compositionally biased region" description="Basic and acidic residues" evidence="1">
    <location>
        <begin position="154"/>
        <end position="228"/>
    </location>
</feature>
<dbReference type="Pfam" id="PF00226">
    <property type="entry name" value="DnaJ"/>
    <property type="match status" value="1"/>
</dbReference>
<feature type="region of interest" description="Disordered" evidence="1">
    <location>
        <begin position="88"/>
        <end position="286"/>
    </location>
</feature>
<name>A0A3D8RAS1_9HELO</name>
<dbReference type="GO" id="GO:0005634">
    <property type="term" value="C:nucleus"/>
    <property type="evidence" value="ECO:0007669"/>
    <property type="project" value="TreeGrafter"/>
</dbReference>
<dbReference type="InterPro" id="IPR001623">
    <property type="entry name" value="DnaJ_domain"/>
</dbReference>
<dbReference type="STRING" id="1849047.A0A3D8RAS1"/>
<evidence type="ECO:0000259" key="2">
    <source>
        <dbReference type="PROSITE" id="PS50076"/>
    </source>
</evidence>
<reference evidence="3 4" key="1">
    <citation type="journal article" date="2018" name="IMA Fungus">
        <title>IMA Genome-F 9: Draft genome sequence of Annulohypoxylon stygium, Aspergillus mulundensis, Berkeleyomyces basicola (syn. Thielaviopsis basicola), Ceratocystis smalleyi, two Cercospora beticola strains, Coleophoma cylindrospora, Fusarium fracticaudum, Phialophora cf. hyalina, and Morchella septimelata.</title>
        <authorList>
            <person name="Wingfield B.D."/>
            <person name="Bills G.F."/>
            <person name="Dong Y."/>
            <person name="Huang W."/>
            <person name="Nel W.J."/>
            <person name="Swalarsk-Parry B.S."/>
            <person name="Vaghefi N."/>
            <person name="Wilken P.M."/>
            <person name="An Z."/>
            <person name="de Beer Z.W."/>
            <person name="De Vos L."/>
            <person name="Chen L."/>
            <person name="Duong T.A."/>
            <person name="Gao Y."/>
            <person name="Hammerbacher A."/>
            <person name="Kikkert J.R."/>
            <person name="Li Y."/>
            <person name="Li H."/>
            <person name="Li K."/>
            <person name="Li Q."/>
            <person name="Liu X."/>
            <person name="Ma X."/>
            <person name="Naidoo K."/>
            <person name="Pethybridge S.J."/>
            <person name="Sun J."/>
            <person name="Steenkamp E.T."/>
            <person name="van der Nest M.A."/>
            <person name="van Wyk S."/>
            <person name="Wingfield M.J."/>
            <person name="Xiong C."/>
            <person name="Yue Q."/>
            <person name="Zhang X."/>
        </authorList>
    </citation>
    <scope>NUCLEOTIDE SEQUENCE [LARGE SCALE GENOMIC DNA]</scope>
    <source>
        <strain evidence="3 4">BP6252</strain>
    </source>
</reference>
<dbReference type="PANTHER" id="PTHR44144:SF1">
    <property type="entry name" value="DNAJ HOMOLOG SUBFAMILY C MEMBER 9"/>
    <property type="match status" value="1"/>
</dbReference>
<dbReference type="FunFam" id="1.10.287.110:FF:000073">
    <property type="entry name" value="DnaJ domain protein"/>
    <property type="match status" value="1"/>
</dbReference>
<dbReference type="PRINTS" id="PR00625">
    <property type="entry name" value="JDOMAIN"/>
</dbReference>
<feature type="compositionally biased region" description="Low complexity" evidence="1">
    <location>
        <begin position="106"/>
        <end position="121"/>
    </location>
</feature>
<keyword evidence="4" id="KW-1185">Reference proteome</keyword>
<evidence type="ECO:0000256" key="1">
    <source>
        <dbReference type="SAM" id="MobiDB-lite"/>
    </source>
</evidence>
<dbReference type="GO" id="GO:0031072">
    <property type="term" value="F:heat shock protein binding"/>
    <property type="evidence" value="ECO:0007669"/>
    <property type="project" value="TreeGrafter"/>
</dbReference>
<dbReference type="InterPro" id="IPR036869">
    <property type="entry name" value="J_dom_sf"/>
</dbReference>
<dbReference type="CDD" id="cd06257">
    <property type="entry name" value="DnaJ"/>
    <property type="match status" value="1"/>
</dbReference>
<feature type="compositionally biased region" description="Polar residues" evidence="1">
    <location>
        <begin position="552"/>
        <end position="561"/>
    </location>
</feature>
<dbReference type="SMART" id="SM00271">
    <property type="entry name" value="DnaJ"/>
    <property type="match status" value="1"/>
</dbReference>
<accession>A0A3D8RAS1</accession>
<gene>
    <name evidence="3" type="ORF">BP6252_07643</name>
</gene>
<feature type="compositionally biased region" description="Basic and acidic residues" evidence="1">
    <location>
        <begin position="627"/>
        <end position="639"/>
    </location>
</feature>
<dbReference type="PROSITE" id="PS50076">
    <property type="entry name" value="DNAJ_2"/>
    <property type="match status" value="1"/>
</dbReference>
<protein>
    <recommendedName>
        <fullName evidence="2">J domain-containing protein</fullName>
    </recommendedName>
</protein>
<dbReference type="Proteomes" id="UP000256645">
    <property type="component" value="Unassembled WGS sequence"/>
</dbReference>
<evidence type="ECO:0000313" key="4">
    <source>
        <dbReference type="Proteomes" id="UP000256645"/>
    </source>
</evidence>
<sequence>MALTLPPDPYKALGVLKDAKLPEIRSAHRKLVLKCHPDKVQDAALKAVKQDEFQKVQQAYELLSDETRRAHYDDQVKLFELRKEMGRGVPTARSNPFEYEVRNAEPRTSTSKSKPSTTYTSPPAPSAKVYERPSTRSYEDLYDEPKRPSARASKSQEYERSSRTAAREEEKRRERKEADERERERERERDRARYEKELKKAEKEKKKSKEREKERDKERRRNTDEKHSARVTTAFVVEESSDDAYYATSKPRSADKKTKQKLDEELREGLRAENTRREEVSKRTQKMNEEKAYAAQYMQAAKQKVKPMEEYERIPLSRAQTFAAPSPSYNIRYASPSAQYSDEETPRRSSARSSSRKPEPLSASRSRETKSSKESKRAPATRDPYIVEPPSPPPVKKPSLQSHNSAPPVIPSRREPTRSKTMQPQYVREKGAVPAPPPRASTFTAGDRGRSSHLRKTHNISSDDSDSDSPGYTSKVRSPSPPRHRHTQEPTRYIIDNGRSVPVGPPSRAHRAELREETYDARDRSESPRGGRHASTEHSRPPLTRSGGGSGSRQAPRSSSHAHAYYPPDPPKQTGIPERPKMPARESQGSYRGSPGKVSTSPFPADVKYGQSYGLEHVVYTPPVPEQYRRGSEPTHRSGYDSYPSVRGDRVSVYA</sequence>
<feature type="domain" description="J" evidence="2">
    <location>
        <begin position="8"/>
        <end position="76"/>
    </location>
</feature>
<organism evidence="3 4">
    <name type="scientific">Coleophoma cylindrospora</name>
    <dbReference type="NCBI Taxonomy" id="1849047"/>
    <lineage>
        <taxon>Eukaryota</taxon>
        <taxon>Fungi</taxon>
        <taxon>Dikarya</taxon>
        <taxon>Ascomycota</taxon>
        <taxon>Pezizomycotina</taxon>
        <taxon>Leotiomycetes</taxon>
        <taxon>Helotiales</taxon>
        <taxon>Dermateaceae</taxon>
        <taxon>Coleophoma</taxon>
    </lineage>
</organism>
<dbReference type="InterPro" id="IPR052594">
    <property type="entry name" value="J_domain-containing_protein"/>
</dbReference>
<dbReference type="InterPro" id="IPR018253">
    <property type="entry name" value="DnaJ_domain_CS"/>
</dbReference>
<evidence type="ECO:0000313" key="3">
    <source>
        <dbReference type="EMBL" id="RDW71080.1"/>
    </source>
</evidence>
<dbReference type="EMBL" id="PDLM01000008">
    <property type="protein sequence ID" value="RDW71080.1"/>
    <property type="molecule type" value="Genomic_DNA"/>
</dbReference>
<feature type="compositionally biased region" description="Basic and acidic residues" evidence="1">
    <location>
        <begin position="365"/>
        <end position="377"/>
    </location>
</feature>
<dbReference type="AlphaFoldDB" id="A0A3D8RAS1"/>
<feature type="compositionally biased region" description="Basic and acidic residues" evidence="1">
    <location>
        <begin position="129"/>
        <end position="147"/>
    </location>
</feature>
<comment type="caution">
    <text evidence="3">The sequence shown here is derived from an EMBL/GenBank/DDBJ whole genome shotgun (WGS) entry which is preliminary data.</text>
</comment>
<proteinExistence type="predicted"/>
<feature type="compositionally biased region" description="Pro residues" evidence="1">
    <location>
        <begin position="387"/>
        <end position="396"/>
    </location>
</feature>
<dbReference type="PANTHER" id="PTHR44144">
    <property type="entry name" value="DNAJ HOMOLOG SUBFAMILY C MEMBER 9"/>
    <property type="match status" value="1"/>
</dbReference>
<feature type="compositionally biased region" description="Polar residues" evidence="1">
    <location>
        <begin position="587"/>
        <end position="602"/>
    </location>
</feature>
<dbReference type="GO" id="GO:0005737">
    <property type="term" value="C:cytoplasm"/>
    <property type="evidence" value="ECO:0007669"/>
    <property type="project" value="TreeGrafter"/>
</dbReference>
<feature type="region of interest" description="Disordered" evidence="1">
    <location>
        <begin position="318"/>
        <end position="608"/>
    </location>
</feature>
<feature type="compositionally biased region" description="Basic and acidic residues" evidence="1">
    <location>
        <begin position="510"/>
        <end position="540"/>
    </location>
</feature>
<feature type="region of interest" description="Disordered" evidence="1">
    <location>
        <begin position="624"/>
        <end position="655"/>
    </location>
</feature>
<feature type="compositionally biased region" description="Basic and acidic residues" evidence="1">
    <location>
        <begin position="252"/>
        <end position="286"/>
    </location>
</feature>
<dbReference type="SUPFAM" id="SSF46565">
    <property type="entry name" value="Chaperone J-domain"/>
    <property type="match status" value="1"/>
</dbReference>
<dbReference type="OrthoDB" id="10250354at2759"/>
<dbReference type="PROSITE" id="PS00636">
    <property type="entry name" value="DNAJ_1"/>
    <property type="match status" value="1"/>
</dbReference>
<dbReference type="Gene3D" id="1.10.287.110">
    <property type="entry name" value="DnaJ domain"/>
    <property type="match status" value="1"/>
</dbReference>